<evidence type="ECO:0000256" key="3">
    <source>
        <dbReference type="ARBA" id="ARBA00023015"/>
    </source>
</evidence>
<dbReference type="PANTHER" id="PTHR36206">
    <property type="entry name" value="ASPERCRYPTIN BIOSYNTHESIS CLUSTER-SPECIFIC TRANSCRIPTION REGULATOR ATNN-RELATED"/>
    <property type="match status" value="1"/>
</dbReference>
<keyword evidence="6" id="KW-0539">Nucleus</keyword>
<comment type="caution">
    <text evidence="7">The sequence shown here is derived from an EMBL/GenBank/DDBJ whole genome shotgun (WGS) entry which is preliminary data.</text>
</comment>
<evidence type="ECO:0000256" key="2">
    <source>
        <dbReference type="ARBA" id="ARBA00022833"/>
    </source>
</evidence>
<evidence type="ECO:0000256" key="1">
    <source>
        <dbReference type="ARBA" id="ARBA00022723"/>
    </source>
</evidence>
<organism evidence="7 8">
    <name type="scientific">Zasmidium cellare</name>
    <name type="common">Wine cellar mold</name>
    <name type="synonym">Racodium cellare</name>
    <dbReference type="NCBI Taxonomy" id="395010"/>
    <lineage>
        <taxon>Eukaryota</taxon>
        <taxon>Fungi</taxon>
        <taxon>Dikarya</taxon>
        <taxon>Ascomycota</taxon>
        <taxon>Pezizomycotina</taxon>
        <taxon>Dothideomycetes</taxon>
        <taxon>Dothideomycetidae</taxon>
        <taxon>Mycosphaerellales</taxon>
        <taxon>Mycosphaerellaceae</taxon>
        <taxon>Zasmidium</taxon>
    </lineage>
</organism>
<dbReference type="EMBL" id="JAXOVC010000003">
    <property type="protein sequence ID" value="KAK4503884.1"/>
    <property type="molecule type" value="Genomic_DNA"/>
</dbReference>
<dbReference type="PANTHER" id="PTHR36206:SF4">
    <property type="entry name" value="HYPOTHETICAL CONSERVED PROTEIN (EUROFUNG)-RELATED"/>
    <property type="match status" value="1"/>
</dbReference>
<evidence type="ECO:0000313" key="8">
    <source>
        <dbReference type="Proteomes" id="UP001305779"/>
    </source>
</evidence>
<evidence type="ECO:0000256" key="5">
    <source>
        <dbReference type="ARBA" id="ARBA00023163"/>
    </source>
</evidence>
<accession>A0ABR0EQK1</accession>
<evidence type="ECO:0000313" key="7">
    <source>
        <dbReference type="EMBL" id="KAK4503884.1"/>
    </source>
</evidence>
<dbReference type="InterPro" id="IPR052360">
    <property type="entry name" value="Transcr_Regulatory_Proteins"/>
</dbReference>
<keyword evidence="8" id="KW-1185">Reference proteome</keyword>
<keyword evidence="2" id="KW-0862">Zinc</keyword>
<keyword evidence="3" id="KW-0805">Transcription regulation</keyword>
<name>A0ABR0EQK1_ZASCE</name>
<keyword evidence="5" id="KW-0804">Transcription</keyword>
<protein>
    <submittedName>
        <fullName evidence="7">Uncharacterized protein</fullName>
    </submittedName>
</protein>
<keyword evidence="4" id="KW-0238">DNA-binding</keyword>
<evidence type="ECO:0000256" key="4">
    <source>
        <dbReference type="ARBA" id="ARBA00023125"/>
    </source>
</evidence>
<proteinExistence type="predicted"/>
<gene>
    <name evidence="7" type="ORF">PRZ48_004799</name>
</gene>
<dbReference type="Proteomes" id="UP001305779">
    <property type="component" value="Unassembled WGS sequence"/>
</dbReference>
<evidence type="ECO:0000256" key="6">
    <source>
        <dbReference type="ARBA" id="ARBA00023242"/>
    </source>
</evidence>
<reference evidence="7 8" key="1">
    <citation type="journal article" date="2023" name="G3 (Bethesda)">
        <title>A chromosome-level genome assembly of Zasmidium syzygii isolated from banana leaves.</title>
        <authorList>
            <person name="van Westerhoven A.C."/>
            <person name="Mehrabi R."/>
            <person name="Talebi R."/>
            <person name="Steentjes M.B.F."/>
            <person name="Corcolon B."/>
            <person name="Chong P.A."/>
            <person name="Kema G.H.J."/>
            <person name="Seidl M.F."/>
        </authorList>
    </citation>
    <scope>NUCLEOTIDE SEQUENCE [LARGE SCALE GENOMIC DNA]</scope>
    <source>
        <strain evidence="7 8">P124</strain>
    </source>
</reference>
<dbReference type="InterPro" id="IPR021858">
    <property type="entry name" value="Fun_TF"/>
</dbReference>
<dbReference type="Pfam" id="PF11951">
    <property type="entry name" value="Fungal_trans_2"/>
    <property type="match status" value="1"/>
</dbReference>
<keyword evidence="1" id="KW-0479">Metal-binding</keyword>
<sequence>MATVVKRTKTGCSNSEVGPLFTLVNDVAFNDTLEKRYFQFFKSKTVASTNSLIGANFWDRTVLQACHLEPAVKHAVLALSAWHQYSDHISESQHRDFADRQYQLALEKARELLGSANPGDIDKVLTACVVFICFESVRGNFKDSQLHMDNGRAIARQHADRLKQGHRRQDLVEIQQTLFRLDLPAVCFSDKSSPYHYTMEDFLATQPTLVPWEFQSIFEARDSLIDLSRWMLILGQTADAAFDAGDIVAIAEIHAEKEKCSQRLRLWYDFFELIAAKSDPSMQLLILNLRQWFHGCQAIGKAELMGPETRWDKVQDHFEVIINVSEEIVRRLAAMGDRGASFSYDIGYIIVVFLTATRCRDPFLRRRAIHILRVLPRQEGMWASVPAAAIAERHMQLEEEGLEYVRTKEDVPEWKRIHNIEVAVDVVRNLAMVDYSTKDELGNSHVREEEVRW</sequence>